<dbReference type="PRINTS" id="PR00368">
    <property type="entry name" value="FADPNR"/>
</dbReference>
<evidence type="ECO:0000256" key="10">
    <source>
        <dbReference type="RuleBase" id="RU003691"/>
    </source>
</evidence>
<keyword evidence="2 10" id="KW-0285">Flavoprotein</keyword>
<dbReference type="SUPFAM" id="SSF51905">
    <property type="entry name" value="FAD/NAD(P)-binding domain"/>
    <property type="match status" value="1"/>
</dbReference>
<sequence>MPWTGADAEAAASRLHVAPLDEHNVALLNHVAPLDWLDPTPHAEYDLIAIGAGAGGLVSSKQAARRGAKSALVEKHLAGGDCLNVGCVPSKALIRTARAVKELRASAELGVRITGDVVVDFAHIMARMRRLRARIAPADSYAGTAAAGAHMFAGTATFTGPNTLRVESTLEAGKVIELRFRTAVIATGGRPTAPELYANVPYLTNETLYNLTSLPPRMVVIGGGPIGLEMAQCFAAFGSRVTVVVRGGRLLPKEDADAAKVVSAALERDGVEVLLSTSVNAAAQTGVRVATADGGSFSEIELRCTRSGGNPVTIACDALLLATGRAPNVRGLGLEAAGVAYDDARGVQIDDLLRTSNRKIYAVGDVCHRYKFTHVSGEMAKAAVENALFGGSWKLSSLVVPWTTYTIPEVAHVGAYEHELSTSGIEFETFRADLQHNDRAILDGETDGFVKLTCAKGSAQLLGATIVAAHAGDMVAELTLAIKEGVSVESLARVIHPYPTVGESVMGAALGYVRANWRTLAA</sequence>
<keyword evidence="4" id="KW-0521">NADP</keyword>
<dbReference type="PANTHER" id="PTHR43014">
    <property type="entry name" value="MERCURIC REDUCTASE"/>
    <property type="match status" value="1"/>
</dbReference>
<dbReference type="PRINTS" id="PR00411">
    <property type="entry name" value="PNDRDTASEI"/>
</dbReference>
<dbReference type="SUPFAM" id="SSF55424">
    <property type="entry name" value="FAD/NAD-linked reductases, dimerisation (C-terminal) domain"/>
    <property type="match status" value="1"/>
</dbReference>
<dbReference type="PROSITE" id="PS00076">
    <property type="entry name" value="PYRIDINE_REDOX_1"/>
    <property type="match status" value="1"/>
</dbReference>
<dbReference type="OMA" id="AGIRCEC"/>
<evidence type="ECO:0000259" key="11">
    <source>
        <dbReference type="Pfam" id="PF02852"/>
    </source>
</evidence>
<dbReference type="OrthoDB" id="361797at2759"/>
<comment type="similarity">
    <text evidence="1 10">Belongs to the class-I pyridine nucleotide-disulfide oxidoreductase family.</text>
</comment>
<evidence type="ECO:0000256" key="4">
    <source>
        <dbReference type="ARBA" id="ARBA00022857"/>
    </source>
</evidence>
<dbReference type="InterPro" id="IPR036188">
    <property type="entry name" value="FAD/NAD-bd_sf"/>
</dbReference>
<evidence type="ECO:0000256" key="3">
    <source>
        <dbReference type="ARBA" id="ARBA00022827"/>
    </source>
</evidence>
<dbReference type="EMBL" id="JAGTXO010000031">
    <property type="protein sequence ID" value="KAG8460669.1"/>
    <property type="molecule type" value="Genomic_DNA"/>
</dbReference>
<evidence type="ECO:0000256" key="2">
    <source>
        <dbReference type="ARBA" id="ARBA00022630"/>
    </source>
</evidence>
<proteinExistence type="inferred from homology"/>
<evidence type="ECO:0000256" key="5">
    <source>
        <dbReference type="ARBA" id="ARBA00023002"/>
    </source>
</evidence>
<keyword evidence="14" id="KW-1185">Reference proteome</keyword>
<evidence type="ECO:0000259" key="12">
    <source>
        <dbReference type="Pfam" id="PF07992"/>
    </source>
</evidence>
<dbReference type="PIRSF" id="PIRSF000350">
    <property type="entry name" value="Mercury_reductase_MerA"/>
    <property type="match status" value="1"/>
</dbReference>
<evidence type="ECO:0000256" key="1">
    <source>
        <dbReference type="ARBA" id="ARBA00007532"/>
    </source>
</evidence>
<gene>
    <name evidence="13" type="ORF">KFE25_011444</name>
</gene>
<comment type="cofactor">
    <cofactor evidence="8">
        <name>FAD</name>
        <dbReference type="ChEBI" id="CHEBI:57692"/>
    </cofactor>
    <text evidence="8">Binds 1 FAD per subunit.</text>
</comment>
<dbReference type="InterPro" id="IPR012999">
    <property type="entry name" value="Pyr_OxRdtase_I_AS"/>
</dbReference>
<name>A0A8J5XGZ5_DIALT</name>
<evidence type="ECO:0008006" key="15">
    <source>
        <dbReference type="Google" id="ProtNLM"/>
    </source>
</evidence>
<feature type="binding site" evidence="8">
    <location>
        <position position="365"/>
    </location>
    <ligand>
        <name>FAD</name>
        <dbReference type="ChEBI" id="CHEBI:57692"/>
    </ligand>
</feature>
<feature type="binding site" evidence="8">
    <location>
        <position position="324"/>
    </location>
    <ligand>
        <name>NAD(+)</name>
        <dbReference type="ChEBI" id="CHEBI:57540"/>
    </ligand>
</feature>
<feature type="disulfide bond" description="Redox-active" evidence="9">
    <location>
        <begin position="82"/>
        <end position="87"/>
    </location>
</feature>
<dbReference type="InterPro" id="IPR004099">
    <property type="entry name" value="Pyr_nucl-diS_OxRdtase_dimer"/>
</dbReference>
<dbReference type="GO" id="GO:0050660">
    <property type="term" value="F:flavin adenine dinucleotide binding"/>
    <property type="evidence" value="ECO:0007669"/>
    <property type="project" value="TreeGrafter"/>
</dbReference>
<keyword evidence="6" id="KW-1015">Disulfide bond</keyword>
<evidence type="ECO:0000256" key="8">
    <source>
        <dbReference type="PIRSR" id="PIRSR000350-3"/>
    </source>
</evidence>
<dbReference type="Gene3D" id="3.50.50.60">
    <property type="entry name" value="FAD/NAD(P)-binding domain"/>
    <property type="match status" value="2"/>
</dbReference>
<organism evidence="13 14">
    <name type="scientific">Diacronema lutheri</name>
    <name type="common">Unicellular marine alga</name>
    <name type="synonym">Monochrysis lutheri</name>
    <dbReference type="NCBI Taxonomy" id="2081491"/>
    <lineage>
        <taxon>Eukaryota</taxon>
        <taxon>Haptista</taxon>
        <taxon>Haptophyta</taxon>
        <taxon>Pavlovophyceae</taxon>
        <taxon>Pavlovales</taxon>
        <taxon>Pavlovaceae</taxon>
        <taxon>Diacronema</taxon>
    </lineage>
</organism>
<feature type="binding site" evidence="8">
    <location>
        <begin position="222"/>
        <end position="229"/>
    </location>
    <ligand>
        <name>NAD(+)</name>
        <dbReference type="ChEBI" id="CHEBI:57540"/>
    </ligand>
</feature>
<keyword evidence="8" id="KW-0520">NAD</keyword>
<evidence type="ECO:0000313" key="13">
    <source>
        <dbReference type="EMBL" id="KAG8460669.1"/>
    </source>
</evidence>
<evidence type="ECO:0000313" key="14">
    <source>
        <dbReference type="Proteomes" id="UP000751190"/>
    </source>
</evidence>
<dbReference type="InterPro" id="IPR023753">
    <property type="entry name" value="FAD/NAD-binding_dom"/>
</dbReference>
<evidence type="ECO:0000256" key="6">
    <source>
        <dbReference type="ARBA" id="ARBA00023157"/>
    </source>
</evidence>
<comment type="caution">
    <text evidence="13">The sequence shown here is derived from an EMBL/GenBank/DDBJ whole genome shotgun (WGS) entry which is preliminary data.</text>
</comment>
<feature type="binding site" evidence="8">
    <location>
        <position position="91"/>
    </location>
    <ligand>
        <name>FAD</name>
        <dbReference type="ChEBI" id="CHEBI:57692"/>
    </ligand>
</feature>
<keyword evidence="8" id="KW-0547">Nucleotide-binding</keyword>
<dbReference type="FunFam" id="3.30.390.30:FF:000001">
    <property type="entry name" value="Dihydrolipoyl dehydrogenase"/>
    <property type="match status" value="1"/>
</dbReference>
<dbReference type="AlphaFoldDB" id="A0A8J5XGZ5"/>
<protein>
    <recommendedName>
        <fullName evidence="15">Mercuric reductase</fullName>
    </recommendedName>
</protein>
<evidence type="ECO:0000256" key="9">
    <source>
        <dbReference type="PIRSR" id="PIRSR000350-4"/>
    </source>
</evidence>
<evidence type="ECO:0000256" key="7">
    <source>
        <dbReference type="ARBA" id="ARBA00023284"/>
    </source>
</evidence>
<accession>A0A8J5XGZ5</accession>
<keyword evidence="5 10" id="KW-0560">Oxidoreductase</keyword>
<dbReference type="PANTHER" id="PTHR43014:SF2">
    <property type="entry name" value="MERCURIC REDUCTASE"/>
    <property type="match status" value="1"/>
</dbReference>
<dbReference type="Pfam" id="PF07992">
    <property type="entry name" value="Pyr_redox_2"/>
    <property type="match status" value="1"/>
</dbReference>
<feature type="domain" description="FAD/NAD(P)-binding" evidence="12">
    <location>
        <begin position="45"/>
        <end position="379"/>
    </location>
</feature>
<keyword evidence="3 8" id="KW-0274">FAD</keyword>
<dbReference type="Proteomes" id="UP000751190">
    <property type="component" value="Unassembled WGS sequence"/>
</dbReference>
<keyword evidence="7 10" id="KW-0676">Redox-active center</keyword>
<dbReference type="GO" id="GO:0003955">
    <property type="term" value="F:NAD(P)H dehydrogenase (quinone) activity"/>
    <property type="evidence" value="ECO:0007669"/>
    <property type="project" value="TreeGrafter"/>
</dbReference>
<dbReference type="InterPro" id="IPR001100">
    <property type="entry name" value="Pyr_nuc-diS_OxRdtase"/>
</dbReference>
<feature type="domain" description="Pyridine nucleotide-disulphide oxidoreductase dimerisation" evidence="11">
    <location>
        <begin position="400"/>
        <end position="507"/>
    </location>
</feature>
<reference evidence="13" key="1">
    <citation type="submission" date="2021-05" db="EMBL/GenBank/DDBJ databases">
        <title>The genome of the haptophyte Pavlova lutheri (Diacronema luteri, Pavlovales) - a model for lipid biosynthesis in eukaryotic algae.</title>
        <authorList>
            <person name="Hulatt C.J."/>
            <person name="Posewitz M.C."/>
        </authorList>
    </citation>
    <scope>NUCLEOTIDE SEQUENCE</scope>
    <source>
        <strain evidence="13">NIVA-4/92</strain>
    </source>
</reference>
<dbReference type="GO" id="GO:0016668">
    <property type="term" value="F:oxidoreductase activity, acting on a sulfur group of donors, NAD(P) as acceptor"/>
    <property type="evidence" value="ECO:0007669"/>
    <property type="project" value="InterPro"/>
</dbReference>
<dbReference type="Pfam" id="PF02852">
    <property type="entry name" value="Pyr_redox_dim"/>
    <property type="match status" value="1"/>
</dbReference>
<dbReference type="Gene3D" id="3.30.390.30">
    <property type="match status" value="1"/>
</dbReference>
<dbReference type="InterPro" id="IPR016156">
    <property type="entry name" value="FAD/NAD-linked_Rdtase_dimer_sf"/>
</dbReference>